<dbReference type="Pfam" id="PF13635">
    <property type="entry name" value="DUF4143"/>
    <property type="match status" value="1"/>
</dbReference>
<dbReference type="AlphaFoldDB" id="A0A9D2A3F4"/>
<reference evidence="2" key="2">
    <citation type="submission" date="2021-04" db="EMBL/GenBank/DDBJ databases">
        <authorList>
            <person name="Gilroy R."/>
        </authorList>
    </citation>
    <scope>NUCLEOTIDE SEQUENCE</scope>
    <source>
        <strain evidence="2">ChiHjej12B11-24981</strain>
    </source>
</reference>
<dbReference type="SUPFAM" id="SSF52540">
    <property type="entry name" value="P-loop containing nucleoside triphosphate hydrolases"/>
    <property type="match status" value="1"/>
</dbReference>
<feature type="domain" description="AAA+ ATPase" evidence="1">
    <location>
        <begin position="30"/>
        <end position="147"/>
    </location>
</feature>
<dbReference type="InterPro" id="IPR025420">
    <property type="entry name" value="DUF4143"/>
</dbReference>
<organism evidence="2 3">
    <name type="scientific">Candidatus Bacteroides merdipullorum</name>
    <dbReference type="NCBI Taxonomy" id="2838474"/>
    <lineage>
        <taxon>Bacteria</taxon>
        <taxon>Pseudomonadati</taxon>
        <taxon>Bacteroidota</taxon>
        <taxon>Bacteroidia</taxon>
        <taxon>Bacteroidales</taxon>
        <taxon>Bacteroidaceae</taxon>
        <taxon>Bacteroides</taxon>
    </lineage>
</organism>
<dbReference type="Gene3D" id="3.40.50.300">
    <property type="entry name" value="P-loop containing nucleotide triphosphate hydrolases"/>
    <property type="match status" value="1"/>
</dbReference>
<evidence type="ECO:0000313" key="2">
    <source>
        <dbReference type="EMBL" id="HIZ00629.1"/>
    </source>
</evidence>
<protein>
    <submittedName>
        <fullName evidence="2">AAA family ATPase</fullName>
    </submittedName>
</protein>
<sequence>MEKLQAYFDALLRDTPTEHHRYMFDRIDWENRLVGLVGPRGVGKTTLMLQHAKEQLERNTTLFVNADDLYFSSHHLVDLADDFVKRGGRHLIIDEIHKYQDWARELKLIYDYHARLHVIFTGSSILDIHKGAADLSRRTLLYHMQGLSFREYLQMFHGIQLPVLTLDDILHHRLELPRDFHPYAYFPDYLKQGYYPFSRERQFDIRLQQVVTKTLETDIPQYAEMSVATSRKLKRLLTVIAQSVPFKPNMSHIATTIGISRNSLADYFLYLEEAGLIAQLRDDTGGIRGLGKVDKVYLDNPNLVYALAHQTADTGNLRETFFFNQTRVNYDTITSSVSDFRIDDYTFEVGGRNKKQKQLQGIEQGYVVKDDIESGYMNVIPLWQFGLNY</sequence>
<evidence type="ECO:0000259" key="1">
    <source>
        <dbReference type="SMART" id="SM00382"/>
    </source>
</evidence>
<dbReference type="PANTHER" id="PTHR42990:SF1">
    <property type="entry name" value="AAA+ ATPASE DOMAIN-CONTAINING PROTEIN"/>
    <property type="match status" value="1"/>
</dbReference>
<dbReference type="InterPro" id="IPR003593">
    <property type="entry name" value="AAA+_ATPase"/>
</dbReference>
<dbReference type="InterPro" id="IPR027417">
    <property type="entry name" value="P-loop_NTPase"/>
</dbReference>
<gene>
    <name evidence="2" type="ORF">H9819_00010</name>
</gene>
<dbReference type="InterPro" id="IPR041682">
    <property type="entry name" value="AAA_14"/>
</dbReference>
<dbReference type="Pfam" id="PF13173">
    <property type="entry name" value="AAA_14"/>
    <property type="match status" value="1"/>
</dbReference>
<evidence type="ECO:0000313" key="3">
    <source>
        <dbReference type="Proteomes" id="UP000824023"/>
    </source>
</evidence>
<dbReference type="Proteomes" id="UP000824023">
    <property type="component" value="Unassembled WGS sequence"/>
</dbReference>
<name>A0A9D2A3F4_9BACE</name>
<dbReference type="CDD" id="cd00009">
    <property type="entry name" value="AAA"/>
    <property type="match status" value="1"/>
</dbReference>
<accession>A0A9D2A3F4</accession>
<dbReference type="PANTHER" id="PTHR42990">
    <property type="entry name" value="ATPASE"/>
    <property type="match status" value="1"/>
</dbReference>
<proteinExistence type="predicted"/>
<dbReference type="EMBL" id="DXCK01000001">
    <property type="protein sequence ID" value="HIZ00629.1"/>
    <property type="molecule type" value="Genomic_DNA"/>
</dbReference>
<reference evidence="2" key="1">
    <citation type="journal article" date="2021" name="PeerJ">
        <title>Extensive microbial diversity within the chicken gut microbiome revealed by metagenomics and culture.</title>
        <authorList>
            <person name="Gilroy R."/>
            <person name="Ravi A."/>
            <person name="Getino M."/>
            <person name="Pursley I."/>
            <person name="Horton D.L."/>
            <person name="Alikhan N.F."/>
            <person name="Baker D."/>
            <person name="Gharbi K."/>
            <person name="Hall N."/>
            <person name="Watson M."/>
            <person name="Adriaenssens E.M."/>
            <person name="Foster-Nyarko E."/>
            <person name="Jarju S."/>
            <person name="Secka A."/>
            <person name="Antonio M."/>
            <person name="Oren A."/>
            <person name="Chaudhuri R.R."/>
            <person name="La Ragione R."/>
            <person name="Hildebrand F."/>
            <person name="Pallen M.J."/>
        </authorList>
    </citation>
    <scope>NUCLEOTIDE SEQUENCE</scope>
    <source>
        <strain evidence="2">ChiHjej12B11-24981</strain>
    </source>
</reference>
<comment type="caution">
    <text evidence="2">The sequence shown here is derived from an EMBL/GenBank/DDBJ whole genome shotgun (WGS) entry which is preliminary data.</text>
</comment>
<dbReference type="SMART" id="SM00382">
    <property type="entry name" value="AAA"/>
    <property type="match status" value="1"/>
</dbReference>